<keyword evidence="1" id="KW-0732">Signal</keyword>
<dbReference type="AlphaFoldDB" id="A0A8J7LG89"/>
<gene>
    <name evidence="2" type="ORF">I8752_16730</name>
</gene>
<name>A0A8J7LG89_9NOST</name>
<accession>A0A8J7LG89</accession>
<evidence type="ECO:0000313" key="2">
    <source>
        <dbReference type="EMBL" id="MBH8574639.1"/>
    </source>
</evidence>
<comment type="caution">
    <text evidence="2">The sequence shown here is derived from an EMBL/GenBank/DDBJ whole genome shotgun (WGS) entry which is preliminary data.</text>
</comment>
<reference evidence="2 3" key="1">
    <citation type="journal article" date="2021" name="Int. J. Syst. Evol. Microbiol.">
        <title>Amazonocrinis nigriterrae gen. nov., sp. nov., Atlanticothrix silvestris gen. nov., sp. nov. and Dendronalium phyllosphericum gen. nov., sp. nov., nostocacean cyanobacteria from Brazilian environments.</title>
        <authorList>
            <person name="Alvarenga D.O."/>
            <person name="Andreote A.P.D."/>
            <person name="Branco L.H.Z."/>
            <person name="Delbaje E."/>
            <person name="Cruz R.B."/>
            <person name="Varani A.M."/>
            <person name="Fiore M.F."/>
        </authorList>
    </citation>
    <scope>NUCLEOTIDE SEQUENCE [LARGE SCALE GENOMIC DNA]</scope>
    <source>
        <strain evidence="2 3">CENA369</strain>
    </source>
</reference>
<evidence type="ECO:0000256" key="1">
    <source>
        <dbReference type="SAM" id="SignalP"/>
    </source>
</evidence>
<feature type="signal peptide" evidence="1">
    <location>
        <begin position="1"/>
        <end position="19"/>
    </location>
</feature>
<dbReference type="EMBL" id="JAECZA010000080">
    <property type="protein sequence ID" value="MBH8574639.1"/>
    <property type="molecule type" value="Genomic_DNA"/>
</dbReference>
<sequence length="182" mass="19684">MKLVPQLLLAATGVTLCFATVDTKSAFAGIVDYAFTVDSSTTKGNGFFSFDDSTFSNDSIPVAMVKSLSFQFNGNSTVYTEQDDLNYPEFPVVFSSDFSTGQKSFGLDYLFNDKTNPASSINYEIVGEDFTIFSSTDPNSEITSGTVSYRKVPEPTSLAGIFAYSLACIVAKKATSMKKVKV</sequence>
<dbReference type="Proteomes" id="UP000662314">
    <property type="component" value="Unassembled WGS sequence"/>
</dbReference>
<evidence type="ECO:0000313" key="3">
    <source>
        <dbReference type="Proteomes" id="UP000662314"/>
    </source>
</evidence>
<protein>
    <submittedName>
        <fullName evidence="2">PEP-CTERM sorting domain-containing protein</fullName>
    </submittedName>
</protein>
<keyword evidence="3" id="KW-1185">Reference proteome</keyword>
<proteinExistence type="predicted"/>
<dbReference type="RefSeq" id="WP_214433437.1">
    <property type="nucleotide sequence ID" value="NZ_CAWPUQ010000318.1"/>
</dbReference>
<organism evidence="2 3">
    <name type="scientific">Dendronalium phyllosphericum CENA369</name>
    <dbReference type="NCBI Taxonomy" id="1725256"/>
    <lineage>
        <taxon>Bacteria</taxon>
        <taxon>Bacillati</taxon>
        <taxon>Cyanobacteriota</taxon>
        <taxon>Cyanophyceae</taxon>
        <taxon>Nostocales</taxon>
        <taxon>Nostocaceae</taxon>
        <taxon>Dendronalium</taxon>
        <taxon>Dendronalium phyllosphericum</taxon>
    </lineage>
</organism>
<feature type="chain" id="PRO_5035229879" evidence="1">
    <location>
        <begin position="20"/>
        <end position="182"/>
    </location>
</feature>